<dbReference type="Proteomes" id="UP000178086">
    <property type="component" value="Unassembled WGS sequence"/>
</dbReference>
<organism evidence="2 3">
    <name type="scientific">Candidatus Aquicultor primus</name>
    <dbReference type="NCBI Taxonomy" id="1797195"/>
    <lineage>
        <taxon>Bacteria</taxon>
        <taxon>Bacillati</taxon>
        <taxon>Actinomycetota</taxon>
        <taxon>Candidatus Aquicultoria</taxon>
        <taxon>Candidatus Aquicultorales</taxon>
        <taxon>Candidatus Aquicultoraceae</taxon>
        <taxon>Candidatus Aquicultor</taxon>
    </lineage>
</organism>
<name>A0A1F2UQ58_9ACTN</name>
<sequence length="95" mass="10805">MSATEKADAMMEDQHAIKVTEFKEKIKAMSKEELRDELEILNENLEDIEIEKRLILGQTGVHINAVAIDEYRNSFDREIKATQAMIDVAKEALGV</sequence>
<feature type="coiled-coil region" evidence="1">
    <location>
        <begin position="28"/>
        <end position="58"/>
    </location>
</feature>
<proteinExistence type="predicted"/>
<gene>
    <name evidence="2" type="ORF">A2074_08560</name>
</gene>
<protein>
    <submittedName>
        <fullName evidence="2">Uncharacterized protein</fullName>
    </submittedName>
</protein>
<evidence type="ECO:0000313" key="2">
    <source>
        <dbReference type="EMBL" id="OFW33205.1"/>
    </source>
</evidence>
<comment type="caution">
    <text evidence="2">The sequence shown here is derived from an EMBL/GenBank/DDBJ whole genome shotgun (WGS) entry which is preliminary data.</text>
</comment>
<dbReference type="AlphaFoldDB" id="A0A1F2UQ58"/>
<dbReference type="EMBL" id="MELI01000073">
    <property type="protein sequence ID" value="OFW33205.1"/>
    <property type="molecule type" value="Genomic_DNA"/>
</dbReference>
<reference evidence="2 3" key="1">
    <citation type="journal article" date="2016" name="Nat. Commun.">
        <title>Thousands of microbial genomes shed light on interconnected biogeochemical processes in an aquifer system.</title>
        <authorList>
            <person name="Anantharaman K."/>
            <person name="Brown C.T."/>
            <person name="Hug L.A."/>
            <person name="Sharon I."/>
            <person name="Castelle C.J."/>
            <person name="Probst A.J."/>
            <person name="Thomas B.C."/>
            <person name="Singh A."/>
            <person name="Wilkins M.J."/>
            <person name="Karaoz U."/>
            <person name="Brodie E.L."/>
            <person name="Williams K.H."/>
            <person name="Hubbard S.S."/>
            <person name="Banfield J.F."/>
        </authorList>
    </citation>
    <scope>NUCLEOTIDE SEQUENCE [LARGE SCALE GENOMIC DNA]</scope>
</reference>
<keyword evidence="1" id="KW-0175">Coiled coil</keyword>
<accession>A0A1F2UQ58</accession>
<evidence type="ECO:0000313" key="3">
    <source>
        <dbReference type="Proteomes" id="UP000178086"/>
    </source>
</evidence>
<evidence type="ECO:0000256" key="1">
    <source>
        <dbReference type="SAM" id="Coils"/>
    </source>
</evidence>